<evidence type="ECO:0000256" key="1">
    <source>
        <dbReference type="SAM" id="Coils"/>
    </source>
</evidence>
<feature type="coiled-coil region" evidence="1">
    <location>
        <begin position="62"/>
        <end position="124"/>
    </location>
</feature>
<gene>
    <name evidence="4" type="ORF">PIB30_058995</name>
</gene>
<comment type="caution">
    <text evidence="4">The sequence shown here is derived from an EMBL/GenBank/DDBJ whole genome shotgun (WGS) entry which is preliminary data.</text>
</comment>
<protein>
    <submittedName>
        <fullName evidence="4">Uncharacterized protein</fullName>
    </submittedName>
</protein>
<reference evidence="4 5" key="1">
    <citation type="journal article" date="2023" name="Plants (Basel)">
        <title>Bridging the Gap: Combining Genomics and Transcriptomics Approaches to Understand Stylosanthes scabra, an Orphan Legume from the Brazilian Caatinga.</title>
        <authorList>
            <person name="Ferreira-Neto J.R.C."/>
            <person name="da Silva M.D."/>
            <person name="Binneck E."/>
            <person name="de Melo N.F."/>
            <person name="da Silva R.H."/>
            <person name="de Melo A.L.T.M."/>
            <person name="Pandolfi V."/>
            <person name="Bustamante F.O."/>
            <person name="Brasileiro-Vidal A.C."/>
            <person name="Benko-Iseppon A.M."/>
        </authorList>
    </citation>
    <scope>NUCLEOTIDE SEQUENCE [LARGE SCALE GENOMIC DNA]</scope>
    <source>
        <tissue evidence="4">Leaves</tissue>
    </source>
</reference>
<sequence length="247" mass="28489">MAQNKGLHGENKRTRSYGFILILTFGVAFLGALMLHKFRERRLCSFLVDEKDRELLSLQLMLQDERDHNEEIEGKIEEMEERIYSLKGQKKKLDKRVLKMKSIMDSLKEEQRVIESAFEEKQDEIRMLQVQGKILGNSGELNTFKDGEVTVEAKNEIMNGSGSDDRLMETYEHDKRQENRRAKETQEDTDLGVTKSKDGKENETNKQEKQGVEKNANVKGSAIKHAQASRLMGKQRRKNGLNTEARA</sequence>
<feature type="compositionally biased region" description="Basic and acidic residues" evidence="2">
    <location>
        <begin position="195"/>
        <end position="212"/>
    </location>
</feature>
<feature type="compositionally biased region" description="Basic and acidic residues" evidence="2">
    <location>
        <begin position="174"/>
        <end position="186"/>
    </location>
</feature>
<evidence type="ECO:0000256" key="3">
    <source>
        <dbReference type="SAM" id="Phobius"/>
    </source>
</evidence>
<feature type="transmembrane region" description="Helical" evidence="3">
    <location>
        <begin position="16"/>
        <end position="35"/>
    </location>
</feature>
<keyword evidence="5" id="KW-1185">Reference proteome</keyword>
<dbReference type="PANTHER" id="PTHR36143">
    <property type="entry name" value="OS08G0177500 PROTEIN"/>
    <property type="match status" value="1"/>
</dbReference>
<keyword evidence="3" id="KW-1133">Transmembrane helix</keyword>
<accession>A0ABU6WJZ7</accession>
<keyword evidence="3" id="KW-0472">Membrane</keyword>
<feature type="region of interest" description="Disordered" evidence="2">
    <location>
        <begin position="174"/>
        <end position="247"/>
    </location>
</feature>
<proteinExistence type="predicted"/>
<evidence type="ECO:0000256" key="2">
    <source>
        <dbReference type="SAM" id="MobiDB-lite"/>
    </source>
</evidence>
<evidence type="ECO:0000313" key="5">
    <source>
        <dbReference type="Proteomes" id="UP001341840"/>
    </source>
</evidence>
<organism evidence="4 5">
    <name type="scientific">Stylosanthes scabra</name>
    <dbReference type="NCBI Taxonomy" id="79078"/>
    <lineage>
        <taxon>Eukaryota</taxon>
        <taxon>Viridiplantae</taxon>
        <taxon>Streptophyta</taxon>
        <taxon>Embryophyta</taxon>
        <taxon>Tracheophyta</taxon>
        <taxon>Spermatophyta</taxon>
        <taxon>Magnoliopsida</taxon>
        <taxon>eudicotyledons</taxon>
        <taxon>Gunneridae</taxon>
        <taxon>Pentapetalae</taxon>
        <taxon>rosids</taxon>
        <taxon>fabids</taxon>
        <taxon>Fabales</taxon>
        <taxon>Fabaceae</taxon>
        <taxon>Papilionoideae</taxon>
        <taxon>50 kb inversion clade</taxon>
        <taxon>dalbergioids sensu lato</taxon>
        <taxon>Dalbergieae</taxon>
        <taxon>Pterocarpus clade</taxon>
        <taxon>Stylosanthes</taxon>
    </lineage>
</organism>
<dbReference type="EMBL" id="JASCZI010181745">
    <property type="protein sequence ID" value="MED6185634.1"/>
    <property type="molecule type" value="Genomic_DNA"/>
</dbReference>
<keyword evidence="1" id="KW-0175">Coiled coil</keyword>
<dbReference type="Proteomes" id="UP001341840">
    <property type="component" value="Unassembled WGS sequence"/>
</dbReference>
<keyword evidence="3" id="KW-0812">Transmembrane</keyword>
<evidence type="ECO:0000313" key="4">
    <source>
        <dbReference type="EMBL" id="MED6185634.1"/>
    </source>
</evidence>
<name>A0ABU6WJZ7_9FABA</name>
<dbReference type="PANTHER" id="PTHR36143:SF4">
    <property type="entry name" value="OS08G0177500 PROTEIN"/>
    <property type="match status" value="1"/>
</dbReference>